<dbReference type="EMBL" id="JAPFFK010000005">
    <property type="protein sequence ID" value="KAJ6763375.1"/>
    <property type="molecule type" value="Genomic_DNA"/>
</dbReference>
<proteinExistence type="predicted"/>
<feature type="region of interest" description="Disordered" evidence="1">
    <location>
        <begin position="92"/>
        <end position="194"/>
    </location>
</feature>
<comment type="caution">
    <text evidence="3">The sequence shown here is derived from an EMBL/GenBank/DDBJ whole genome shotgun (WGS) entry which is preliminary data.</text>
</comment>
<gene>
    <name evidence="3" type="ORF">OIU79_024010</name>
</gene>
<keyword evidence="4" id="KW-1185">Reference proteome</keyword>
<name>A0A9Q0WCY5_SALPP</name>
<dbReference type="GO" id="GO:0000390">
    <property type="term" value="P:spliceosomal complex disassembly"/>
    <property type="evidence" value="ECO:0007669"/>
    <property type="project" value="InterPro"/>
</dbReference>
<feature type="region of interest" description="Disordered" evidence="1">
    <location>
        <begin position="52"/>
        <end position="72"/>
    </location>
</feature>
<evidence type="ECO:0000256" key="1">
    <source>
        <dbReference type="SAM" id="MobiDB-lite"/>
    </source>
</evidence>
<feature type="compositionally biased region" description="Gly residues" evidence="1">
    <location>
        <begin position="114"/>
        <end position="126"/>
    </location>
</feature>
<dbReference type="Proteomes" id="UP001151532">
    <property type="component" value="Chromosome 13"/>
</dbReference>
<evidence type="ECO:0000313" key="3">
    <source>
        <dbReference type="EMBL" id="KAJ6763375.1"/>
    </source>
</evidence>
<protein>
    <submittedName>
        <fullName evidence="3">TUFTELIN-INTERACTING PROTEIN 11-RELATED</fullName>
    </submittedName>
</protein>
<dbReference type="OrthoDB" id="29523at2759"/>
<feature type="domain" description="Tuftelin interacting protein N-terminal" evidence="2">
    <location>
        <begin position="6"/>
        <end position="101"/>
    </location>
</feature>
<reference evidence="3" key="2">
    <citation type="journal article" date="2023" name="Int. J. Mol. Sci.">
        <title>De Novo Assembly and Annotation of 11 Diverse Shrub Willow (Salix) Genomes Reveals Novel Gene Organization in Sex-Linked Regions.</title>
        <authorList>
            <person name="Hyden B."/>
            <person name="Feng K."/>
            <person name="Yates T.B."/>
            <person name="Jawdy S."/>
            <person name="Cereghino C."/>
            <person name="Smart L.B."/>
            <person name="Muchero W."/>
        </authorList>
    </citation>
    <scope>NUCLEOTIDE SEQUENCE</scope>
    <source>
        <tissue evidence="3">Shoot tip</tissue>
    </source>
</reference>
<evidence type="ECO:0000313" key="4">
    <source>
        <dbReference type="Proteomes" id="UP001151532"/>
    </source>
</evidence>
<dbReference type="PANTHER" id="PTHR23329:SF1">
    <property type="entry name" value="TUFTELIN-INTERACTING PROTEIN 11"/>
    <property type="match status" value="1"/>
</dbReference>
<dbReference type="AlphaFoldDB" id="A0A9Q0WCY5"/>
<sequence>MDDYQEEMERFGIGNDFEDGRFIDGEFYFRKQKEKRKQSKDDVLYGIFADYDSDDDYVSSSRKRRKDPRKADLTKPVNFVSTGTVMPNQEIDKNLRDKNSDGIFAADDDNRPGIGSGFNTGLGFNSGPGDFNGVKKSEGFEDDGCDEAEDSFLPTEFGKRIKEGGRKERAGENGEESKRSEEKQGSERWGCWGV</sequence>
<evidence type="ECO:0000259" key="2">
    <source>
        <dbReference type="Pfam" id="PF12457"/>
    </source>
</evidence>
<accession>A0A9Q0WCY5</accession>
<dbReference type="GO" id="GO:0071008">
    <property type="term" value="C:U2-type post-mRNA release spliceosomal complex"/>
    <property type="evidence" value="ECO:0007669"/>
    <property type="project" value="TreeGrafter"/>
</dbReference>
<feature type="compositionally biased region" description="Basic and acidic residues" evidence="1">
    <location>
        <begin position="157"/>
        <end position="186"/>
    </location>
</feature>
<organism evidence="3 4">
    <name type="scientific">Salix purpurea</name>
    <name type="common">Purple osier willow</name>
    <dbReference type="NCBI Taxonomy" id="77065"/>
    <lineage>
        <taxon>Eukaryota</taxon>
        <taxon>Viridiplantae</taxon>
        <taxon>Streptophyta</taxon>
        <taxon>Embryophyta</taxon>
        <taxon>Tracheophyta</taxon>
        <taxon>Spermatophyta</taxon>
        <taxon>Magnoliopsida</taxon>
        <taxon>eudicotyledons</taxon>
        <taxon>Gunneridae</taxon>
        <taxon>Pentapetalae</taxon>
        <taxon>rosids</taxon>
        <taxon>fabids</taxon>
        <taxon>Malpighiales</taxon>
        <taxon>Salicaceae</taxon>
        <taxon>Saliceae</taxon>
        <taxon>Salix</taxon>
    </lineage>
</organism>
<dbReference type="InterPro" id="IPR022159">
    <property type="entry name" value="STIP/TFIP11_N"/>
</dbReference>
<dbReference type="Pfam" id="PF12457">
    <property type="entry name" value="TIP_N"/>
    <property type="match status" value="1"/>
</dbReference>
<dbReference type="InterPro" id="IPR045211">
    <property type="entry name" value="TFP11/STIP/Ntr1"/>
</dbReference>
<dbReference type="PANTHER" id="PTHR23329">
    <property type="entry name" value="TUFTELIN-INTERACTING PROTEIN 11-RELATED"/>
    <property type="match status" value="1"/>
</dbReference>
<reference evidence="3" key="1">
    <citation type="submission" date="2022-11" db="EMBL/GenBank/DDBJ databases">
        <authorList>
            <person name="Hyden B.L."/>
            <person name="Feng K."/>
            <person name="Yates T."/>
            <person name="Jawdy S."/>
            <person name="Smart L.B."/>
            <person name="Muchero W."/>
        </authorList>
    </citation>
    <scope>NUCLEOTIDE SEQUENCE</scope>
    <source>
        <tissue evidence="3">Shoot tip</tissue>
    </source>
</reference>
<feature type="compositionally biased region" description="Acidic residues" evidence="1">
    <location>
        <begin position="140"/>
        <end position="150"/>
    </location>
</feature>